<evidence type="ECO:0000256" key="11">
    <source>
        <dbReference type="PIRSR" id="PIRSR000350-2"/>
    </source>
</evidence>
<evidence type="ECO:0000256" key="6">
    <source>
        <dbReference type="ARBA" id="ARBA00023002"/>
    </source>
</evidence>
<dbReference type="EC" id="1.8.1.4" evidence="2 14"/>
<evidence type="ECO:0000256" key="12">
    <source>
        <dbReference type="PIRSR" id="PIRSR000350-3"/>
    </source>
</evidence>
<evidence type="ECO:0000256" key="3">
    <source>
        <dbReference type="ARBA" id="ARBA00016961"/>
    </source>
</evidence>
<feature type="binding site" evidence="12">
    <location>
        <position position="312"/>
    </location>
    <ligand>
        <name>FAD</name>
        <dbReference type="ChEBI" id="CHEBI:57692"/>
    </ligand>
</feature>
<dbReference type="InterPro" id="IPR006258">
    <property type="entry name" value="Lipoamide_DH"/>
</dbReference>
<protein>
    <recommendedName>
        <fullName evidence="3 14">Dihydrolipoyl dehydrogenase</fullName>
        <ecNumber evidence="2 14">1.8.1.4</ecNumber>
    </recommendedName>
</protein>
<organism evidence="17 18">
    <name type="scientific">Gelidibacter maritimus</name>
    <dbReference type="NCBI Taxonomy" id="2761487"/>
    <lineage>
        <taxon>Bacteria</taxon>
        <taxon>Pseudomonadati</taxon>
        <taxon>Bacteroidota</taxon>
        <taxon>Flavobacteriia</taxon>
        <taxon>Flavobacteriales</taxon>
        <taxon>Flavobacteriaceae</taxon>
        <taxon>Gelidibacter</taxon>
    </lineage>
</organism>
<feature type="binding site" evidence="12">
    <location>
        <position position="116"/>
    </location>
    <ligand>
        <name>FAD</name>
        <dbReference type="ChEBI" id="CHEBI:57692"/>
    </ligand>
</feature>
<keyword evidence="7 12" id="KW-0520">NAD</keyword>
<dbReference type="GO" id="GO:0006103">
    <property type="term" value="P:2-oxoglutarate metabolic process"/>
    <property type="evidence" value="ECO:0007669"/>
    <property type="project" value="TreeGrafter"/>
</dbReference>
<feature type="disulfide bond" description="Redox-active" evidence="13">
    <location>
        <begin position="42"/>
        <end position="47"/>
    </location>
</feature>
<keyword evidence="8" id="KW-1015">Disulfide bond</keyword>
<dbReference type="InterPro" id="IPR023753">
    <property type="entry name" value="FAD/NAD-binding_dom"/>
</dbReference>
<dbReference type="FunFam" id="3.50.50.60:FF:000001">
    <property type="entry name" value="Dihydrolipoyl dehydrogenase, mitochondrial"/>
    <property type="match status" value="1"/>
</dbReference>
<evidence type="ECO:0000256" key="1">
    <source>
        <dbReference type="ARBA" id="ARBA00007532"/>
    </source>
</evidence>
<sequence length="466" mass="50643">MNSYDVAIIGSGPGGYVAAIRCAQLGMKTAIIEKYATLGGTCLNVGCIPSKALLDSSHHYEDAVKHFEEHGIEVPGDIKVNLKQMISRKQAVVDQTTGGIDFLMKKNKIDVYQGLGSFKDATHITIKGEKTEEIEAKHTIIATGSKPSNLPFIELDKERIVTSTEALKLKEIPKHLIVIGGGAIGLELGQVYRRLGAEVTVIEYMDRLIPTMDAGLSRELNKVFKKAKFSVNVSHQVKSVERKGDEVIVKADNKKGEEVEFKGDYCLVSVGRRPYTDGLNAEAIGVKLTDRGQVEVNEHLQTSVKNIYAIGDVVKGAMLAHKAEEEGVFVAESLAGQKPHINYNLIPGVVYTWPEVAAVGKTEDELKEAGVAYKSGQFPMRALGRSRASMDLDGFVKVLADKETDEILGVHMIGARAADMIAEAVVGMEFRASAEDISRISHAHPTYTEAFKEAALAATDDRALHI</sequence>
<feature type="binding site" evidence="12">
    <location>
        <begin position="180"/>
        <end position="187"/>
    </location>
    <ligand>
        <name>NAD(+)</name>
        <dbReference type="ChEBI" id="CHEBI:57540"/>
    </ligand>
</feature>
<accession>A0A7W2R2V8</accession>
<dbReference type="PRINTS" id="PR00368">
    <property type="entry name" value="FADPNR"/>
</dbReference>
<keyword evidence="4 14" id="KW-0285">Flavoprotein</keyword>
<dbReference type="AlphaFoldDB" id="A0A7W2R2V8"/>
<feature type="binding site" evidence="12">
    <location>
        <position position="271"/>
    </location>
    <ligand>
        <name>NAD(+)</name>
        <dbReference type="ChEBI" id="CHEBI:57540"/>
    </ligand>
</feature>
<reference evidence="17 18" key="1">
    <citation type="submission" date="2020-07" db="EMBL/GenBank/DDBJ databases">
        <title>Bacterium isolated from marine sediment.</title>
        <authorList>
            <person name="Shang D."/>
        </authorList>
    </citation>
    <scope>NUCLEOTIDE SEQUENCE [LARGE SCALE GENOMIC DNA]</scope>
    <source>
        <strain evidence="17 18">F6074</strain>
    </source>
</reference>
<evidence type="ECO:0000256" key="14">
    <source>
        <dbReference type="RuleBase" id="RU003692"/>
    </source>
</evidence>
<evidence type="ECO:0000256" key="7">
    <source>
        <dbReference type="ARBA" id="ARBA00023027"/>
    </source>
</evidence>
<dbReference type="PRINTS" id="PR00411">
    <property type="entry name" value="PNDRDTASEI"/>
</dbReference>
<dbReference type="InterPro" id="IPR036188">
    <property type="entry name" value="FAD/NAD-bd_sf"/>
</dbReference>
<evidence type="ECO:0000256" key="10">
    <source>
        <dbReference type="ARBA" id="ARBA00049187"/>
    </source>
</evidence>
<feature type="binding site" evidence="12">
    <location>
        <position position="51"/>
    </location>
    <ligand>
        <name>FAD</name>
        <dbReference type="ChEBI" id="CHEBI:57692"/>
    </ligand>
</feature>
<name>A0A7W2R2V8_9FLAO</name>
<dbReference type="InterPro" id="IPR001100">
    <property type="entry name" value="Pyr_nuc-diS_OxRdtase"/>
</dbReference>
<comment type="caution">
    <text evidence="17">The sequence shown here is derived from an EMBL/GenBank/DDBJ whole genome shotgun (WGS) entry which is preliminary data.</text>
</comment>
<dbReference type="Gene3D" id="3.30.390.30">
    <property type="match status" value="1"/>
</dbReference>
<evidence type="ECO:0000256" key="2">
    <source>
        <dbReference type="ARBA" id="ARBA00012608"/>
    </source>
</evidence>
<dbReference type="InterPro" id="IPR012999">
    <property type="entry name" value="Pyr_OxRdtase_I_AS"/>
</dbReference>
<feature type="binding site" evidence="12">
    <location>
        <position position="203"/>
    </location>
    <ligand>
        <name>NAD(+)</name>
        <dbReference type="ChEBI" id="CHEBI:57540"/>
    </ligand>
</feature>
<comment type="similarity">
    <text evidence="1 14">Belongs to the class-I pyridine nucleotide-disulfide oxidoreductase family.</text>
</comment>
<keyword evidence="6 14" id="KW-0560">Oxidoreductase</keyword>
<evidence type="ECO:0000256" key="9">
    <source>
        <dbReference type="ARBA" id="ARBA00023284"/>
    </source>
</evidence>
<gene>
    <name evidence="17" type="primary">lpdA</name>
    <name evidence="17" type="ORF">H3Z82_01085</name>
</gene>
<evidence type="ECO:0000313" key="18">
    <source>
        <dbReference type="Proteomes" id="UP000541857"/>
    </source>
</evidence>
<dbReference type="NCBIfam" id="TIGR01350">
    <property type="entry name" value="lipoamide_DH"/>
    <property type="match status" value="1"/>
</dbReference>
<dbReference type="SUPFAM" id="SSF55424">
    <property type="entry name" value="FAD/NAD-linked reductases, dimerisation (C-terminal) domain"/>
    <property type="match status" value="1"/>
</dbReference>
<comment type="cofactor">
    <cofactor evidence="12 14">
        <name>FAD</name>
        <dbReference type="ChEBI" id="CHEBI:57692"/>
    </cofactor>
    <text evidence="12 14">Binds 1 FAD per subunit.</text>
</comment>
<dbReference type="PROSITE" id="PS00076">
    <property type="entry name" value="PYRIDINE_REDOX_1"/>
    <property type="match status" value="1"/>
</dbReference>
<dbReference type="PIRSF" id="PIRSF000350">
    <property type="entry name" value="Mercury_reductase_MerA"/>
    <property type="match status" value="1"/>
</dbReference>
<comment type="miscellaneous">
    <text evidence="14">The active site is a redox-active disulfide bond.</text>
</comment>
<feature type="domain" description="FAD/NAD(P)-binding" evidence="16">
    <location>
        <begin position="4"/>
        <end position="327"/>
    </location>
</feature>
<dbReference type="PANTHER" id="PTHR22912:SF151">
    <property type="entry name" value="DIHYDROLIPOYL DEHYDROGENASE, MITOCHONDRIAL"/>
    <property type="match status" value="1"/>
</dbReference>
<dbReference type="RefSeq" id="WP_182202030.1">
    <property type="nucleotide sequence ID" value="NZ_JACGLT010000001.1"/>
</dbReference>
<comment type="catalytic activity">
    <reaction evidence="10 14">
        <text>N(6)-[(R)-dihydrolipoyl]-L-lysyl-[protein] + NAD(+) = N(6)-[(R)-lipoyl]-L-lysyl-[protein] + NADH + H(+)</text>
        <dbReference type="Rhea" id="RHEA:15045"/>
        <dbReference type="Rhea" id="RHEA-COMP:10474"/>
        <dbReference type="Rhea" id="RHEA-COMP:10475"/>
        <dbReference type="ChEBI" id="CHEBI:15378"/>
        <dbReference type="ChEBI" id="CHEBI:57540"/>
        <dbReference type="ChEBI" id="CHEBI:57945"/>
        <dbReference type="ChEBI" id="CHEBI:83099"/>
        <dbReference type="ChEBI" id="CHEBI:83100"/>
        <dbReference type="EC" id="1.8.1.4"/>
    </reaction>
</comment>
<feature type="binding site" evidence="12">
    <location>
        <begin position="143"/>
        <end position="145"/>
    </location>
    <ligand>
        <name>FAD</name>
        <dbReference type="ChEBI" id="CHEBI:57692"/>
    </ligand>
</feature>
<feature type="binding site" evidence="12">
    <location>
        <begin position="318"/>
        <end position="321"/>
    </location>
    <ligand>
        <name>FAD</name>
        <dbReference type="ChEBI" id="CHEBI:57692"/>
    </ligand>
</feature>
<dbReference type="PANTHER" id="PTHR22912">
    <property type="entry name" value="DISULFIDE OXIDOREDUCTASE"/>
    <property type="match status" value="1"/>
</dbReference>
<dbReference type="GO" id="GO:0050660">
    <property type="term" value="F:flavin adenine dinucleotide binding"/>
    <property type="evidence" value="ECO:0007669"/>
    <property type="project" value="InterPro"/>
</dbReference>
<keyword evidence="9 14" id="KW-0676">Redox-active center</keyword>
<feature type="active site" description="Proton acceptor" evidence="11">
    <location>
        <position position="444"/>
    </location>
</feature>
<dbReference type="EMBL" id="JACGLT010000001">
    <property type="protein sequence ID" value="MBA6151315.1"/>
    <property type="molecule type" value="Genomic_DNA"/>
</dbReference>
<dbReference type="Proteomes" id="UP000541857">
    <property type="component" value="Unassembled WGS sequence"/>
</dbReference>
<evidence type="ECO:0000256" key="5">
    <source>
        <dbReference type="ARBA" id="ARBA00022827"/>
    </source>
</evidence>
<dbReference type="Pfam" id="PF02852">
    <property type="entry name" value="Pyr_redox_dim"/>
    <property type="match status" value="1"/>
</dbReference>
<proteinExistence type="inferred from homology"/>
<dbReference type="InterPro" id="IPR016156">
    <property type="entry name" value="FAD/NAD-linked_Rdtase_dimer_sf"/>
</dbReference>
<evidence type="ECO:0000259" key="16">
    <source>
        <dbReference type="Pfam" id="PF07992"/>
    </source>
</evidence>
<evidence type="ECO:0000256" key="4">
    <source>
        <dbReference type="ARBA" id="ARBA00022630"/>
    </source>
</evidence>
<evidence type="ECO:0000256" key="13">
    <source>
        <dbReference type="PIRSR" id="PIRSR000350-4"/>
    </source>
</evidence>
<keyword evidence="5 12" id="KW-0274">FAD</keyword>
<evidence type="ECO:0000256" key="8">
    <source>
        <dbReference type="ARBA" id="ARBA00023157"/>
    </source>
</evidence>
<dbReference type="GO" id="GO:0004148">
    <property type="term" value="F:dihydrolipoyl dehydrogenase (NADH) activity"/>
    <property type="evidence" value="ECO:0007669"/>
    <property type="project" value="UniProtKB-EC"/>
</dbReference>
<dbReference type="InterPro" id="IPR050151">
    <property type="entry name" value="Class-I_Pyr_Nuc-Dis_Oxidored"/>
</dbReference>
<feature type="domain" description="Pyridine nucleotide-disulphide oxidoreductase dimerisation" evidence="15">
    <location>
        <begin position="346"/>
        <end position="455"/>
    </location>
</feature>
<dbReference type="InterPro" id="IPR004099">
    <property type="entry name" value="Pyr_nucl-diS_OxRdtase_dimer"/>
</dbReference>
<evidence type="ECO:0000259" key="15">
    <source>
        <dbReference type="Pfam" id="PF02852"/>
    </source>
</evidence>
<dbReference type="SUPFAM" id="SSF51905">
    <property type="entry name" value="FAD/NAD(P)-binding domain"/>
    <property type="match status" value="1"/>
</dbReference>
<dbReference type="Pfam" id="PF07992">
    <property type="entry name" value="Pyr_redox_2"/>
    <property type="match status" value="1"/>
</dbReference>
<dbReference type="FunFam" id="3.30.390.30:FF:000001">
    <property type="entry name" value="Dihydrolipoyl dehydrogenase"/>
    <property type="match status" value="1"/>
</dbReference>
<dbReference type="GO" id="GO:0005737">
    <property type="term" value="C:cytoplasm"/>
    <property type="evidence" value="ECO:0007669"/>
    <property type="project" value="UniProtKB-ARBA"/>
</dbReference>
<evidence type="ECO:0000313" key="17">
    <source>
        <dbReference type="EMBL" id="MBA6151315.1"/>
    </source>
</evidence>
<dbReference type="Gene3D" id="3.50.50.60">
    <property type="entry name" value="FAD/NAD(P)-binding domain"/>
    <property type="match status" value="2"/>
</dbReference>
<keyword evidence="18" id="KW-1185">Reference proteome</keyword>
<keyword evidence="12" id="KW-0547">Nucleotide-binding</keyword>